<evidence type="ECO:0000256" key="1">
    <source>
        <dbReference type="ARBA" id="ARBA00006924"/>
    </source>
</evidence>
<feature type="domain" description="Deacetylase sirtuin-type" evidence="6">
    <location>
        <begin position="8"/>
        <end position="501"/>
    </location>
</feature>
<name>A0A218Z192_9HELO</name>
<feature type="compositionally biased region" description="Basic and acidic residues" evidence="5">
    <location>
        <begin position="736"/>
        <end position="745"/>
    </location>
</feature>
<feature type="compositionally biased region" description="Basic and acidic residues" evidence="5">
    <location>
        <begin position="506"/>
        <end position="516"/>
    </location>
</feature>
<proteinExistence type="inferred from homology"/>
<comment type="caution">
    <text evidence="7">The sequence shown here is derived from an EMBL/GenBank/DDBJ whole genome shotgun (WGS) entry which is preliminary data.</text>
</comment>
<feature type="binding site" evidence="4">
    <location>
        <position position="378"/>
    </location>
    <ligand>
        <name>Zn(2+)</name>
        <dbReference type="ChEBI" id="CHEBI:29105"/>
    </ligand>
</feature>
<dbReference type="InterPro" id="IPR029035">
    <property type="entry name" value="DHS-like_NAD/FAD-binding_dom"/>
</dbReference>
<keyword evidence="8" id="KW-1185">Reference proteome</keyword>
<keyword evidence="3" id="KW-0520">NAD</keyword>
<protein>
    <recommendedName>
        <fullName evidence="6">Deacetylase sirtuin-type domain-containing protein</fullName>
    </recommendedName>
</protein>
<dbReference type="GO" id="GO:0017136">
    <property type="term" value="F:histone deacetylase activity, NAD-dependent"/>
    <property type="evidence" value="ECO:0007669"/>
    <property type="project" value="TreeGrafter"/>
</dbReference>
<gene>
    <name evidence="7" type="ORF">B2J93_7044</name>
</gene>
<evidence type="ECO:0000313" key="8">
    <source>
        <dbReference type="Proteomes" id="UP000242519"/>
    </source>
</evidence>
<dbReference type="OrthoDB" id="2919105at2759"/>
<keyword evidence="4" id="KW-0479">Metal-binding</keyword>
<dbReference type="AlphaFoldDB" id="A0A218Z192"/>
<reference evidence="7 8" key="1">
    <citation type="submission" date="2017-04" db="EMBL/GenBank/DDBJ databases">
        <title>Draft genome sequence of Marssonina coronaria NL1: causal agent of apple blotch.</title>
        <authorList>
            <person name="Cheng Q."/>
        </authorList>
    </citation>
    <scope>NUCLEOTIDE SEQUENCE [LARGE SCALE GENOMIC DNA]</scope>
    <source>
        <strain evidence="7 8">NL1</strain>
    </source>
</reference>
<feature type="region of interest" description="Disordered" evidence="5">
    <location>
        <begin position="109"/>
        <end position="156"/>
    </location>
</feature>
<dbReference type="GO" id="GO:0070403">
    <property type="term" value="F:NAD+ binding"/>
    <property type="evidence" value="ECO:0007669"/>
    <property type="project" value="InterPro"/>
</dbReference>
<dbReference type="GO" id="GO:0046872">
    <property type="term" value="F:metal ion binding"/>
    <property type="evidence" value="ECO:0007669"/>
    <property type="project" value="UniProtKB-KW"/>
</dbReference>
<dbReference type="InParanoid" id="A0A218Z192"/>
<dbReference type="PANTHER" id="PTHR11085">
    <property type="entry name" value="NAD-DEPENDENT PROTEIN DEACYLASE SIRTUIN-5, MITOCHONDRIAL-RELATED"/>
    <property type="match status" value="1"/>
</dbReference>
<accession>A0A218Z192</accession>
<dbReference type="Pfam" id="PF02146">
    <property type="entry name" value="SIR2"/>
    <property type="match status" value="3"/>
</dbReference>
<evidence type="ECO:0000256" key="2">
    <source>
        <dbReference type="ARBA" id="ARBA00022679"/>
    </source>
</evidence>
<sequence length="861" mass="94686">MPTLQVGPDSDPELQEVADIMGRSRKVIVVTGAGISTNCGIPDFRSENGLYSLIQAQYDQAIKNPPWEQTNLFDIDDRPKKKRKQWYYEVVAPDGKVVDVIDEDAASIKDSRPAISKPQLQTPTRSLRSRSSITSISTSRVTTPPPKSSSGSSLSSCSSLIPEVPASFTQNVTKTQLSTSFNVDRPSRGAAPLNTSLDAANRFSTPESLSPDCLQSQEPSHSRPALSQTRSLPNLKGRDLFDAMVWQDAFTTSIFYMFVSSLRNKVQSVAQTSESHKFLRVLRDGGRLVRNYSQNVDMLEEREGLCTDLLQGPGVRGRFNNRRISGASGAGSGGCESVSLHGTLRRLRCALCNTGSDWDAEDRLTTTAAGGAPDCPACSSYSAKRAGNGRRTLAVGRLRPDIVLYGEEHPHANLIGPLVTHDMALGPDVLLIMGTSLRVHGLKVMVKEFAKATHARGGKVVFVNRTKASESTWGDVIDYWVAWDCDQWVLDLKDRREDIWLPQGAAEEKRPSKYDSSKVLTSNAPNKRPTSKRDDKRNGVYLTYKILDQLRGVKDNQGLMAKRSVYWAAPVRSSSIRTPAKKSLPKKPTVKAPKVKVPQFRAPRAKAQQVQGPQFKRRTTKQSTRKSHLKPCKKRKTAEPEYLLENAKNHAEHITTAWERLRTIAPGLCPDISPELRQPLRAFSGNRSSFITPFVFKSSSNNFPNISNDVWPLDKMNLISHPPNGADIPILTPKAQENKAPERKALHAYGTRASRRDDPKRADDASDYEEPPAAAAEAARPALVITPTTRAPAATKPGVTTPLSQADTIVVEIGSDPVDENTIVVDSPCKDRIKRHCSIGAIVSSPEDGVMWHDAREDLGL</sequence>
<feature type="binding site" evidence="4">
    <location>
        <position position="352"/>
    </location>
    <ligand>
        <name>Zn(2+)</name>
        <dbReference type="ChEBI" id="CHEBI:29105"/>
    </ligand>
</feature>
<evidence type="ECO:0000256" key="3">
    <source>
        <dbReference type="ARBA" id="ARBA00023027"/>
    </source>
</evidence>
<dbReference type="InterPro" id="IPR050134">
    <property type="entry name" value="NAD-dep_sirtuin_deacylases"/>
</dbReference>
<evidence type="ECO:0000256" key="5">
    <source>
        <dbReference type="SAM" id="MobiDB-lite"/>
    </source>
</evidence>
<evidence type="ECO:0000256" key="4">
    <source>
        <dbReference type="PROSITE-ProRule" id="PRU00236"/>
    </source>
</evidence>
<feature type="region of interest" description="Disordered" evidence="5">
    <location>
        <begin position="733"/>
        <end position="781"/>
    </location>
</feature>
<dbReference type="Proteomes" id="UP000242519">
    <property type="component" value="Unassembled WGS sequence"/>
</dbReference>
<feature type="compositionally biased region" description="Low complexity" evidence="5">
    <location>
        <begin position="771"/>
        <end position="781"/>
    </location>
</feature>
<dbReference type="GO" id="GO:0005634">
    <property type="term" value="C:nucleus"/>
    <property type="evidence" value="ECO:0007669"/>
    <property type="project" value="TreeGrafter"/>
</dbReference>
<feature type="compositionally biased region" description="Basic and acidic residues" evidence="5">
    <location>
        <begin position="754"/>
        <end position="764"/>
    </location>
</feature>
<dbReference type="InterPro" id="IPR026590">
    <property type="entry name" value="Ssirtuin_cat_dom"/>
</dbReference>
<dbReference type="EMBL" id="MZNU01000274">
    <property type="protein sequence ID" value="OWP01532.1"/>
    <property type="molecule type" value="Genomic_DNA"/>
</dbReference>
<feature type="binding site" evidence="4">
    <location>
        <position position="349"/>
    </location>
    <ligand>
        <name>Zn(2+)</name>
        <dbReference type="ChEBI" id="CHEBI:29105"/>
    </ligand>
</feature>
<organism evidence="7 8">
    <name type="scientific">Diplocarpon coronariae</name>
    <dbReference type="NCBI Taxonomy" id="2795749"/>
    <lineage>
        <taxon>Eukaryota</taxon>
        <taxon>Fungi</taxon>
        <taxon>Dikarya</taxon>
        <taxon>Ascomycota</taxon>
        <taxon>Pezizomycotina</taxon>
        <taxon>Leotiomycetes</taxon>
        <taxon>Helotiales</taxon>
        <taxon>Drepanopezizaceae</taxon>
        <taxon>Diplocarpon</taxon>
    </lineage>
</organism>
<dbReference type="FunCoup" id="A0A218Z192">
    <property type="interactions" value="64"/>
</dbReference>
<feature type="active site" description="Proton acceptor" evidence="4">
    <location>
        <position position="341"/>
    </location>
</feature>
<dbReference type="PROSITE" id="PS50305">
    <property type="entry name" value="SIRTUIN"/>
    <property type="match status" value="1"/>
</dbReference>
<evidence type="ECO:0000259" key="6">
    <source>
        <dbReference type="PROSITE" id="PS50305"/>
    </source>
</evidence>
<dbReference type="Gene3D" id="3.40.50.1220">
    <property type="entry name" value="TPP-binding domain"/>
    <property type="match status" value="2"/>
</dbReference>
<keyword evidence="4" id="KW-0862">Zinc</keyword>
<dbReference type="InterPro" id="IPR003000">
    <property type="entry name" value="Sirtuin"/>
</dbReference>
<dbReference type="PANTHER" id="PTHR11085:SF8">
    <property type="entry name" value="NAD-DEPENDENT HISTONE DEACETYLASE HST3"/>
    <property type="match status" value="1"/>
</dbReference>
<feature type="region of interest" description="Disordered" evidence="5">
    <location>
        <begin position="602"/>
        <end position="635"/>
    </location>
</feature>
<comment type="similarity">
    <text evidence="1">Belongs to the sirtuin family. Class I subfamily.</text>
</comment>
<feature type="compositionally biased region" description="Low complexity" evidence="5">
    <location>
        <begin position="122"/>
        <end position="156"/>
    </location>
</feature>
<dbReference type="SUPFAM" id="SSF52467">
    <property type="entry name" value="DHS-like NAD/FAD-binding domain"/>
    <property type="match status" value="1"/>
</dbReference>
<evidence type="ECO:0000313" key="7">
    <source>
        <dbReference type="EMBL" id="OWP01532.1"/>
    </source>
</evidence>
<feature type="binding site" evidence="4">
    <location>
        <position position="375"/>
    </location>
    <ligand>
        <name>Zn(2+)</name>
        <dbReference type="ChEBI" id="CHEBI:29105"/>
    </ligand>
</feature>
<feature type="compositionally biased region" description="Basic residues" evidence="5">
    <location>
        <begin position="615"/>
        <end position="635"/>
    </location>
</feature>
<feature type="region of interest" description="Disordered" evidence="5">
    <location>
        <begin position="506"/>
        <end position="535"/>
    </location>
</feature>
<feature type="region of interest" description="Disordered" evidence="5">
    <location>
        <begin position="202"/>
        <end position="230"/>
    </location>
</feature>
<keyword evidence="2" id="KW-0808">Transferase</keyword>
<dbReference type="STRING" id="503106.A0A218Z192"/>